<keyword evidence="5" id="KW-1185">Reference proteome</keyword>
<feature type="domain" description="Chitin-binding type-3" evidence="3">
    <location>
        <begin position="209"/>
        <end position="254"/>
    </location>
</feature>
<reference evidence="4 5" key="1">
    <citation type="submission" date="2018-11" db="EMBL/GenBank/DDBJ databases">
        <title>Sequencing the genomes of 1000 actinobacteria strains.</title>
        <authorList>
            <person name="Klenk H.-P."/>
        </authorList>
    </citation>
    <scope>NUCLEOTIDE SEQUENCE [LARGE SCALE GENOMIC DNA]</scope>
    <source>
        <strain evidence="4 5">DSM 15700</strain>
    </source>
</reference>
<evidence type="ECO:0000313" key="5">
    <source>
        <dbReference type="Proteomes" id="UP000280501"/>
    </source>
</evidence>
<dbReference type="EMBL" id="RKQZ01000001">
    <property type="protein sequence ID" value="RPF20313.1"/>
    <property type="molecule type" value="Genomic_DNA"/>
</dbReference>
<dbReference type="InterPro" id="IPR003610">
    <property type="entry name" value="CBM5/12"/>
</dbReference>
<dbReference type="GO" id="GO:0030246">
    <property type="term" value="F:carbohydrate binding"/>
    <property type="evidence" value="ECO:0007669"/>
    <property type="project" value="InterPro"/>
</dbReference>
<dbReference type="Pfam" id="PF02839">
    <property type="entry name" value="CBM_5_12"/>
    <property type="match status" value="1"/>
</dbReference>
<proteinExistence type="predicted"/>
<dbReference type="SUPFAM" id="SSF51055">
    <property type="entry name" value="Carbohydrate binding domain"/>
    <property type="match status" value="1"/>
</dbReference>
<dbReference type="CDD" id="cd12215">
    <property type="entry name" value="ChiC_BD"/>
    <property type="match status" value="1"/>
</dbReference>
<dbReference type="Gene3D" id="2.10.10.20">
    <property type="entry name" value="Carbohydrate-binding module superfamily 5/12"/>
    <property type="match status" value="1"/>
</dbReference>
<dbReference type="GO" id="GO:0005576">
    <property type="term" value="C:extracellular region"/>
    <property type="evidence" value="ECO:0007669"/>
    <property type="project" value="InterPro"/>
</dbReference>
<dbReference type="Pfam" id="PF03067">
    <property type="entry name" value="LPMO_10"/>
    <property type="match status" value="1"/>
</dbReference>
<dbReference type="InterPro" id="IPR051024">
    <property type="entry name" value="GlcNAc_Chitin_IntDeg"/>
</dbReference>
<sequence>MKGTALSRAALPRTRLTPGRLALAVLAVLALAVTALVAAPISLTPSAQAHGWVSDPPSRQDHCAAGTVSHDCQGIQYEPQSVEAAKGSMQCSGGSRFTNLDDDSLAWPRTTIGSTHTFTWTVTANHRTSTWEYFVDGQLFRTFDDGGAQPPSTVHHTLSGLPSGNHKILARWNIADTAMAFYACIDVNVGGGGGDPTDPPDPDPGECSAAAWDATAAYLGGAEVSYQGGHYRAKWWTQGEVPSESGQWGVWEDLGPC</sequence>
<dbReference type="Gene3D" id="2.70.50.50">
    <property type="entry name" value="chitin-binding protein cbp21"/>
    <property type="match status" value="1"/>
</dbReference>
<dbReference type="InterPro" id="IPR014756">
    <property type="entry name" value="Ig_E-set"/>
</dbReference>
<dbReference type="RefSeq" id="WP_123813495.1">
    <property type="nucleotide sequence ID" value="NZ_RKQZ01000001.1"/>
</dbReference>
<dbReference type="AlphaFoldDB" id="A0A3N4YHQ6"/>
<dbReference type="PANTHER" id="PTHR34823">
    <property type="entry name" value="GLCNAC-BINDING PROTEIN A"/>
    <property type="match status" value="1"/>
</dbReference>
<dbReference type="Proteomes" id="UP000280501">
    <property type="component" value="Unassembled WGS sequence"/>
</dbReference>
<dbReference type="OrthoDB" id="2702399at2"/>
<evidence type="ECO:0000256" key="2">
    <source>
        <dbReference type="ARBA" id="ARBA00022801"/>
    </source>
</evidence>
<dbReference type="PANTHER" id="PTHR34823:SF1">
    <property type="entry name" value="CHITIN-BINDING TYPE-4 DOMAIN-CONTAINING PROTEIN"/>
    <property type="match status" value="1"/>
</dbReference>
<gene>
    <name evidence="4" type="ORF">EDD34_0896</name>
</gene>
<dbReference type="SMART" id="SM00495">
    <property type="entry name" value="ChtBD3"/>
    <property type="match status" value="1"/>
</dbReference>
<comment type="caution">
    <text evidence="4">The sequence shown here is derived from an EMBL/GenBank/DDBJ whole genome shotgun (WGS) entry which is preliminary data.</text>
</comment>
<evidence type="ECO:0000313" key="4">
    <source>
        <dbReference type="EMBL" id="RPF20313.1"/>
    </source>
</evidence>
<dbReference type="InterPro" id="IPR036573">
    <property type="entry name" value="CBM_sf_5/12"/>
</dbReference>
<dbReference type="InterPro" id="IPR004302">
    <property type="entry name" value="Cellulose/chitin-bd_N"/>
</dbReference>
<accession>A0A3N4YHQ6</accession>
<keyword evidence="1" id="KW-0732">Signal</keyword>
<protein>
    <submittedName>
        <fullName evidence="4">Chitin-binding protein</fullName>
    </submittedName>
</protein>
<dbReference type="SUPFAM" id="SSF81296">
    <property type="entry name" value="E set domains"/>
    <property type="match status" value="1"/>
</dbReference>
<dbReference type="GO" id="GO:0004553">
    <property type="term" value="F:hydrolase activity, hydrolyzing O-glycosyl compounds"/>
    <property type="evidence" value="ECO:0007669"/>
    <property type="project" value="InterPro"/>
</dbReference>
<dbReference type="GO" id="GO:0005975">
    <property type="term" value="P:carbohydrate metabolic process"/>
    <property type="evidence" value="ECO:0007669"/>
    <property type="project" value="InterPro"/>
</dbReference>
<organism evidence="4 5">
    <name type="scientific">Myceligenerans xiligouense</name>
    <dbReference type="NCBI Taxonomy" id="253184"/>
    <lineage>
        <taxon>Bacteria</taxon>
        <taxon>Bacillati</taxon>
        <taxon>Actinomycetota</taxon>
        <taxon>Actinomycetes</taxon>
        <taxon>Micrococcales</taxon>
        <taxon>Promicromonosporaceae</taxon>
        <taxon>Myceligenerans</taxon>
    </lineage>
</organism>
<evidence type="ECO:0000259" key="3">
    <source>
        <dbReference type="SMART" id="SM00495"/>
    </source>
</evidence>
<name>A0A3N4YHQ6_9MICO</name>
<keyword evidence="2" id="KW-0378">Hydrolase</keyword>
<dbReference type="CDD" id="cd21177">
    <property type="entry name" value="LPMO_AA10"/>
    <property type="match status" value="1"/>
</dbReference>
<evidence type="ECO:0000256" key="1">
    <source>
        <dbReference type="ARBA" id="ARBA00022729"/>
    </source>
</evidence>